<reference evidence="5" key="1">
    <citation type="submission" date="2023-03" db="EMBL/GenBank/DDBJ databases">
        <title>Chitinimonas shenzhenensis gen. nov., sp. nov., a novel member of family Burkholderiaceae isolated from activated sludge collected in Shen Zhen, China.</title>
        <authorList>
            <person name="Wang X."/>
        </authorList>
    </citation>
    <scope>NUCLEOTIDE SEQUENCE</scope>
    <source>
        <strain evidence="5">DQS-5</strain>
    </source>
</reference>
<evidence type="ECO:0000256" key="3">
    <source>
        <dbReference type="ARBA" id="ARBA00022827"/>
    </source>
</evidence>
<dbReference type="Proteomes" id="UP001172778">
    <property type="component" value="Unassembled WGS sequence"/>
</dbReference>
<feature type="domain" description="FAD-binding PCMH-type" evidence="4">
    <location>
        <begin position="84"/>
        <end position="264"/>
    </location>
</feature>
<dbReference type="InterPro" id="IPR016171">
    <property type="entry name" value="Vanillyl_alc_oxidase_C-sub2"/>
</dbReference>
<dbReference type="PANTHER" id="PTHR46568">
    <property type="entry name" value="ALKYLDIHYDROXYACETONEPHOSPHATE SYNTHASE, PEROXISOMAL"/>
    <property type="match status" value="1"/>
</dbReference>
<name>A0ABT7E5X7_9NEIS</name>
<dbReference type="Gene3D" id="3.30.70.3450">
    <property type="match status" value="1"/>
</dbReference>
<evidence type="ECO:0000313" key="6">
    <source>
        <dbReference type="Proteomes" id="UP001172778"/>
    </source>
</evidence>
<keyword evidence="2" id="KW-0285">Flavoprotein</keyword>
<dbReference type="InterPro" id="IPR016167">
    <property type="entry name" value="FAD-bd_PCMH_sub1"/>
</dbReference>
<keyword evidence="3" id="KW-0274">FAD</keyword>
<dbReference type="InterPro" id="IPR016164">
    <property type="entry name" value="FAD-linked_Oxase-like_C"/>
</dbReference>
<comment type="caution">
    <text evidence="5">The sequence shown here is derived from an EMBL/GenBank/DDBJ whole genome shotgun (WGS) entry which is preliminary data.</text>
</comment>
<dbReference type="InterPro" id="IPR004113">
    <property type="entry name" value="FAD-bd_oxidored_4_C"/>
</dbReference>
<comment type="similarity">
    <text evidence="1">Belongs to the FAD-binding oxidoreductase/transferase type 4 family.</text>
</comment>
<dbReference type="SUPFAM" id="SSF56176">
    <property type="entry name" value="FAD-binding/transporter-associated domain-like"/>
    <property type="match status" value="1"/>
</dbReference>
<organism evidence="5 6">
    <name type="scientific">Parachitinimonas caeni</name>
    <dbReference type="NCBI Taxonomy" id="3031301"/>
    <lineage>
        <taxon>Bacteria</taxon>
        <taxon>Pseudomonadati</taxon>
        <taxon>Pseudomonadota</taxon>
        <taxon>Betaproteobacteria</taxon>
        <taxon>Neisseriales</taxon>
        <taxon>Chitinibacteraceae</taxon>
        <taxon>Parachitinimonas</taxon>
    </lineage>
</organism>
<keyword evidence="6" id="KW-1185">Reference proteome</keyword>
<protein>
    <submittedName>
        <fullName evidence="5">FAD-binding oxidoreductase</fullName>
    </submittedName>
</protein>
<dbReference type="InterPro" id="IPR016166">
    <property type="entry name" value="FAD-bd_PCMH"/>
</dbReference>
<dbReference type="Gene3D" id="1.10.45.10">
    <property type="entry name" value="Vanillyl-alcohol Oxidase, Chain A, domain 4"/>
    <property type="match status" value="1"/>
</dbReference>
<evidence type="ECO:0000256" key="1">
    <source>
        <dbReference type="ARBA" id="ARBA00008000"/>
    </source>
</evidence>
<dbReference type="Gene3D" id="3.30.43.10">
    <property type="entry name" value="Uridine Diphospho-n-acetylenolpyruvylglucosamine Reductase, domain 2"/>
    <property type="match status" value="1"/>
</dbReference>
<evidence type="ECO:0000313" key="5">
    <source>
        <dbReference type="EMBL" id="MDK2126865.1"/>
    </source>
</evidence>
<dbReference type="InterPro" id="IPR025650">
    <property type="entry name" value="Alkyl-DHAP_Synthase"/>
</dbReference>
<evidence type="ECO:0000256" key="2">
    <source>
        <dbReference type="ARBA" id="ARBA00022630"/>
    </source>
</evidence>
<dbReference type="Pfam" id="PF02913">
    <property type="entry name" value="FAD-oxidase_C"/>
    <property type="match status" value="1"/>
</dbReference>
<dbReference type="RefSeq" id="WP_284103187.1">
    <property type="nucleotide sequence ID" value="NZ_JARRAF010000058.1"/>
</dbReference>
<dbReference type="SUPFAM" id="SSF55103">
    <property type="entry name" value="FAD-linked oxidases, C-terminal domain"/>
    <property type="match status" value="1"/>
</dbReference>
<dbReference type="EMBL" id="JARRAF010000058">
    <property type="protein sequence ID" value="MDK2126865.1"/>
    <property type="molecule type" value="Genomic_DNA"/>
</dbReference>
<evidence type="ECO:0000259" key="4">
    <source>
        <dbReference type="PROSITE" id="PS51387"/>
    </source>
</evidence>
<dbReference type="PROSITE" id="PS51387">
    <property type="entry name" value="FAD_PCMH"/>
    <property type="match status" value="1"/>
</dbReference>
<dbReference type="PANTHER" id="PTHR46568:SF1">
    <property type="entry name" value="ALKYLDIHYDROXYACETONEPHOSPHATE SYNTHASE, PEROXISOMAL"/>
    <property type="match status" value="1"/>
</dbReference>
<sequence length="555" mass="60041">MRRWNGWGDTSVEMPLNQAALHFLAERLGSGHPAGEVTLESVSPKVTNSRLPAHPLVKTDAGARIIASLGQSLPDWLRMKYGEIGPVPDAVATPTSGEQVRQLLDYANTQQAVVIPYGGGTSVVGHLACPQGEKPVLCIDLSQLNQLTQLNPESRLATFGAGVVGPKLEEQLKAKGYTLGHFPQSFEYSTLGGWVVTRSSGQQSRKYGRIEQLFAGGKLEAPVGTIDIPTFPASSAGPDLREMIMGSEGRLGILTEATVRVTPLAEHESFHALFFPTWSAAEAAARELAQSTLPLSMLRLSNAVETETNLILAGHAKLIAWLNRYLGWRGCNEGKCLLMIGVTGPLVECRHALRSTRAISSKYGGVYIGTKLGDRWAQNRFRGPYLRNTLWQHGYAVDTVETAADWPRITPLMQAMEAAAHAAFAQHGEKVHAFTHLSHLYPQGSSVYSTFVYRVAPGGYAENLQRWKTFKQAVSEAIVKGGGTISHQHGVGKDHAPYLAAEKGPLGIGAIQTLAHYFDPQGMMNPGKLLGSVDVRFADRVSPGNGLEQGVERDE</sequence>
<dbReference type="InterPro" id="IPR006094">
    <property type="entry name" value="Oxid_FAD_bind_N"/>
</dbReference>
<gene>
    <name evidence="5" type="ORF">PZA18_22745</name>
</gene>
<dbReference type="InterPro" id="IPR036318">
    <property type="entry name" value="FAD-bd_PCMH-like_sf"/>
</dbReference>
<accession>A0ABT7E5X7</accession>
<dbReference type="Gene3D" id="3.30.465.10">
    <property type="match status" value="1"/>
</dbReference>
<dbReference type="Pfam" id="PF01565">
    <property type="entry name" value="FAD_binding_4"/>
    <property type="match status" value="1"/>
</dbReference>
<dbReference type="InterPro" id="IPR016169">
    <property type="entry name" value="FAD-bd_PCMH_sub2"/>
</dbReference>
<proteinExistence type="inferred from homology"/>
<dbReference type="Gene3D" id="3.30.300.330">
    <property type="match status" value="1"/>
</dbReference>